<comment type="caution">
    <text evidence="2">The sequence shown here is derived from an EMBL/GenBank/DDBJ whole genome shotgun (WGS) entry which is preliminary data.</text>
</comment>
<dbReference type="Gene3D" id="3.30.700.10">
    <property type="entry name" value="Glycoprotein, Type 4 Pilin"/>
    <property type="match status" value="1"/>
</dbReference>
<evidence type="ECO:0000313" key="2">
    <source>
        <dbReference type="EMBL" id="MDH5824042.1"/>
    </source>
</evidence>
<keyword evidence="1" id="KW-0812">Transmembrane</keyword>
<evidence type="ECO:0008006" key="4">
    <source>
        <dbReference type="Google" id="ProtNLM"/>
    </source>
</evidence>
<dbReference type="RefSeq" id="WP_280575339.1">
    <property type="nucleotide sequence ID" value="NZ_JARXRM010000043.1"/>
</dbReference>
<reference evidence="2 3" key="1">
    <citation type="submission" date="2023-04" db="EMBL/GenBank/DDBJ databases">
        <title>Luteimonas endophyticus RD2P54.</title>
        <authorList>
            <person name="Sun J.-Q."/>
        </authorList>
    </citation>
    <scope>NUCLEOTIDE SEQUENCE [LARGE SCALE GENOMIC DNA]</scope>
    <source>
        <strain evidence="2 3">RD2P54</strain>
    </source>
</reference>
<accession>A0ABT6JB37</accession>
<dbReference type="SUPFAM" id="SSF54523">
    <property type="entry name" value="Pili subunits"/>
    <property type="match status" value="1"/>
</dbReference>
<organism evidence="2 3">
    <name type="scientific">Luteimonas endophytica</name>
    <dbReference type="NCBI Taxonomy" id="3042023"/>
    <lineage>
        <taxon>Bacteria</taxon>
        <taxon>Pseudomonadati</taxon>
        <taxon>Pseudomonadota</taxon>
        <taxon>Gammaproteobacteria</taxon>
        <taxon>Lysobacterales</taxon>
        <taxon>Lysobacteraceae</taxon>
        <taxon>Luteimonas</taxon>
    </lineage>
</organism>
<sequence length="164" mass="18202">MSRYRQTAAGGRLHGRGRAVGFTLVELMFAVSIAVVISMLAIGQFTEHIEHSRVEAAKADILMISMDIQRYRNDHGTLPGSLVDVGRGGYLDPWKNPYHYQDLTGKGAKGKARKDKRLNPLNSDFDLFSAGKDGVFKTQVDNKDSLDDVIRARDGSFIDLAEKF</sequence>
<feature type="transmembrane region" description="Helical" evidence="1">
    <location>
        <begin position="20"/>
        <end position="42"/>
    </location>
</feature>
<evidence type="ECO:0000313" key="3">
    <source>
        <dbReference type="Proteomes" id="UP001156940"/>
    </source>
</evidence>
<keyword evidence="1" id="KW-1133">Transmembrane helix</keyword>
<keyword evidence="3" id="KW-1185">Reference proteome</keyword>
<evidence type="ECO:0000256" key="1">
    <source>
        <dbReference type="SAM" id="Phobius"/>
    </source>
</evidence>
<proteinExistence type="predicted"/>
<keyword evidence="1" id="KW-0472">Membrane</keyword>
<name>A0ABT6JB37_9GAMM</name>
<dbReference type="Proteomes" id="UP001156940">
    <property type="component" value="Unassembled WGS sequence"/>
</dbReference>
<protein>
    <recommendedName>
        <fullName evidence="4">Prepilin-type N-terminal cleavage/methylation domain-containing protein</fullName>
    </recommendedName>
</protein>
<gene>
    <name evidence="2" type="ORF">QFW77_13750</name>
</gene>
<dbReference type="EMBL" id="JARXRM010000043">
    <property type="protein sequence ID" value="MDH5824042.1"/>
    <property type="molecule type" value="Genomic_DNA"/>
</dbReference>
<dbReference type="InterPro" id="IPR045584">
    <property type="entry name" value="Pilin-like"/>
</dbReference>